<reference evidence="3 4" key="1">
    <citation type="journal article" date="2012" name="Nucleic Acids Res.">
        <title>Sequencing of the smallest Apicomplexan genome from the human pathogen Babesia microti.</title>
        <authorList>
            <person name="Cornillot E."/>
            <person name="Hadj-Kaddour K."/>
            <person name="Dassouli A."/>
            <person name="Noel B."/>
            <person name="Ranwez V."/>
            <person name="Vacherie B."/>
            <person name="Augagneur Y."/>
            <person name="Bres V."/>
            <person name="Duclos A."/>
            <person name="Randazzo S."/>
            <person name="Carcy B."/>
            <person name="Debierre-Grockiego F."/>
            <person name="Delbecq S."/>
            <person name="Moubri-Menage K."/>
            <person name="Shams-Eldin H."/>
            <person name="Usmani-Brown S."/>
            <person name="Bringaud F."/>
            <person name="Wincker P."/>
            <person name="Vivares C.P."/>
            <person name="Schwarz R.T."/>
            <person name="Schetters T.P."/>
            <person name="Krause P.J."/>
            <person name="Gorenflot A."/>
            <person name="Berry V."/>
            <person name="Barbe V."/>
            <person name="Ben Mamoun C."/>
        </authorList>
    </citation>
    <scope>NUCLEOTIDE SEQUENCE [LARGE SCALE GENOMIC DNA]</scope>
    <source>
        <strain evidence="3 4">RI</strain>
    </source>
</reference>
<evidence type="ECO:0000313" key="3">
    <source>
        <dbReference type="EMBL" id="CCF75749.1"/>
    </source>
</evidence>
<dbReference type="KEGG" id="bmic:BmR1_04g07810"/>
<keyword evidence="2" id="KW-0732">Signal</keyword>
<feature type="signal peptide" evidence="2">
    <location>
        <begin position="1"/>
        <end position="24"/>
    </location>
</feature>
<name>I7I9W5_BABMR</name>
<organism evidence="3 4">
    <name type="scientific">Babesia microti (strain RI)</name>
    <dbReference type="NCBI Taxonomy" id="1133968"/>
    <lineage>
        <taxon>Eukaryota</taxon>
        <taxon>Sar</taxon>
        <taxon>Alveolata</taxon>
        <taxon>Apicomplexa</taxon>
        <taxon>Aconoidasida</taxon>
        <taxon>Piroplasmida</taxon>
        <taxon>Babesiidae</taxon>
        <taxon>Babesia</taxon>
    </lineage>
</organism>
<evidence type="ECO:0000256" key="1">
    <source>
        <dbReference type="SAM" id="MobiDB-lite"/>
    </source>
</evidence>
<sequence length="773" mass="87328">MDIFRIIPFQIFALFVYLIEPTVPSIISDVNVEGLAKKIYLDEDGNEILEKVCYFEAVTLESHNCDVYLRPNERLSVKCSATANMDSSAVPVGITLQSDNSNVNFESTCKEEFCTAKFEYLPNKTHNNVTVNCYLKESTETVDPTHPNVENIFMYINVKLYDATLKNVIDDYTLYENKIFDVTLDDVTLRDINLATLEFGENILSTRTPGINDSKNSDDKSLTVDHTDDRVALEAKPNYNDCHCDFTNSERAEYKNKFYTGILHPKERFIYRCSNPTDKPEIVTFPRIQTNGYVMEQLENGRNVLKEIPLDDIRKGLARSEGLLMYDYFDDNLSKYNEIYLICHTTDVSTPVTKLSTLDGIIRIILAYSGVHLDEKTGVVNFSDFKIVASDEEESGNGKIGYYTITNDQPSTIFQCPSTETVKYKLLPERHNHVYYKMPQMEKNPFKNDKYNPQGDIGYAIAMKGISIIKNEDRITINKDGYSTLAYGMNPFVYFLCVVPKQKKENSLHNPAPDAVTEDGVEKVVQSIDDAETDKSPGEEDPIDDDSITEDWDRKYGAIIIGLSTYSNLRKFRICGPGYSSFDYNGVYIEDVDCNYSFNAPPISLSNSLIDSGIENEGSQIKSTVGIDSPEESKPVDKSDSKLVEDSDSSEQKEDSDSGIDSPIVQMCPMDKFNPNGPRCMTAQKGFMGMKRANFIKDFFEPVKDVLSVSSLWILEKERWETFEKSGVKSVTCLCYDSVGDVISKLVVNDFNSCSWFVTISLGCFASLLIFLL</sequence>
<dbReference type="VEuPathDB" id="PiroplasmaDB:BmR1_04g07810"/>
<protein>
    <submittedName>
        <fullName evidence="3">BmGPI19, Sexual stage antigen, Pfam s48/45</fullName>
    </submittedName>
</protein>
<dbReference type="EMBL" id="LN871599">
    <property type="protein sequence ID" value="CCF75749.1"/>
    <property type="molecule type" value="Genomic_DNA"/>
</dbReference>
<evidence type="ECO:0000256" key="2">
    <source>
        <dbReference type="SAM" id="SignalP"/>
    </source>
</evidence>
<accession>I7I9W5</accession>
<feature type="region of interest" description="Disordered" evidence="1">
    <location>
        <begin position="528"/>
        <end position="549"/>
    </location>
</feature>
<feature type="compositionally biased region" description="Basic and acidic residues" evidence="1">
    <location>
        <begin position="631"/>
        <end position="656"/>
    </location>
</feature>
<feature type="region of interest" description="Disordered" evidence="1">
    <location>
        <begin position="622"/>
        <end position="664"/>
    </location>
</feature>
<proteinExistence type="predicted"/>
<evidence type="ECO:0000313" key="4">
    <source>
        <dbReference type="Proteomes" id="UP000002899"/>
    </source>
</evidence>
<dbReference type="AlphaFoldDB" id="I7I9W5"/>
<feature type="compositionally biased region" description="Acidic residues" evidence="1">
    <location>
        <begin position="539"/>
        <end position="549"/>
    </location>
</feature>
<reference evidence="3 4" key="3">
    <citation type="journal article" date="2016" name="Sci. Rep.">
        <title>Genome-wide diversity and gene expression profiling of Babesia microti isolates identify polymorphic genes that mediate host-pathogen interactions.</title>
        <authorList>
            <person name="Silva J.C."/>
            <person name="Cornillot E."/>
            <person name="McCracken C."/>
            <person name="Usmani-Brown S."/>
            <person name="Dwivedi A."/>
            <person name="Ifeonu O.O."/>
            <person name="Crabtree J."/>
            <person name="Gotia H.T."/>
            <person name="Virji A.Z."/>
            <person name="Reynes C."/>
            <person name="Colinge J."/>
            <person name="Kumar V."/>
            <person name="Lawres L."/>
            <person name="Pazzi J.E."/>
            <person name="Pablo J.V."/>
            <person name="Hung C."/>
            <person name="Brancato J."/>
            <person name="Kumari P."/>
            <person name="Orvis J."/>
            <person name="Tretina K."/>
            <person name="Chibucos M."/>
            <person name="Ott S."/>
            <person name="Sadzewicz L."/>
            <person name="Sengamalay N."/>
            <person name="Shetty A.C."/>
            <person name="Su Q."/>
            <person name="Tallon L."/>
            <person name="Fraser C.M."/>
            <person name="Frutos R."/>
            <person name="Molina D.M."/>
            <person name="Krause P.J."/>
            <person name="Ben Mamoun C."/>
        </authorList>
    </citation>
    <scope>NUCLEOTIDE SEQUENCE [LARGE SCALE GENOMIC DNA]</scope>
    <source>
        <strain evidence="3 4">RI</strain>
    </source>
</reference>
<dbReference type="Proteomes" id="UP000002899">
    <property type="component" value="Chromosome IV"/>
</dbReference>
<keyword evidence="4" id="KW-1185">Reference proteome</keyword>
<gene>
    <name evidence="3" type="ORF">BmR1_04g07810</name>
</gene>
<dbReference type="RefSeq" id="XP_012650157.1">
    <property type="nucleotide sequence ID" value="XM_012794703.1"/>
</dbReference>
<feature type="chain" id="PRO_5003710249" evidence="2">
    <location>
        <begin position="25"/>
        <end position="773"/>
    </location>
</feature>
<dbReference type="GeneID" id="24426202"/>
<reference evidence="3 4" key="2">
    <citation type="journal article" date="2013" name="PLoS ONE">
        <title>Whole genome mapping and re-organization of the nuclear and mitochondrial genomes of Babesia microti isolates.</title>
        <authorList>
            <person name="Cornillot E."/>
            <person name="Dassouli A."/>
            <person name="Garg A."/>
            <person name="Pachikara N."/>
            <person name="Randazzo S."/>
            <person name="Depoix D."/>
            <person name="Carcy B."/>
            <person name="Delbecq S."/>
            <person name="Frutos R."/>
            <person name="Silva J.C."/>
            <person name="Sutton R."/>
            <person name="Krause P.J."/>
            <person name="Mamoun C.B."/>
        </authorList>
    </citation>
    <scope>NUCLEOTIDE SEQUENCE [LARGE SCALE GENOMIC DNA]</scope>
    <source>
        <strain evidence="3 4">RI</strain>
    </source>
</reference>